<dbReference type="Proteomes" id="UP001066276">
    <property type="component" value="Chromosome 8"/>
</dbReference>
<organism evidence="2 3">
    <name type="scientific">Pleurodeles waltl</name>
    <name type="common">Iberian ribbed newt</name>
    <dbReference type="NCBI Taxonomy" id="8319"/>
    <lineage>
        <taxon>Eukaryota</taxon>
        <taxon>Metazoa</taxon>
        <taxon>Chordata</taxon>
        <taxon>Craniata</taxon>
        <taxon>Vertebrata</taxon>
        <taxon>Euteleostomi</taxon>
        <taxon>Amphibia</taxon>
        <taxon>Batrachia</taxon>
        <taxon>Caudata</taxon>
        <taxon>Salamandroidea</taxon>
        <taxon>Salamandridae</taxon>
        <taxon>Pleurodelinae</taxon>
        <taxon>Pleurodeles</taxon>
    </lineage>
</organism>
<evidence type="ECO:0000313" key="3">
    <source>
        <dbReference type="Proteomes" id="UP001066276"/>
    </source>
</evidence>
<dbReference type="EMBL" id="JANPWB010000012">
    <property type="protein sequence ID" value="KAJ1111728.1"/>
    <property type="molecule type" value="Genomic_DNA"/>
</dbReference>
<proteinExistence type="predicted"/>
<name>A0AAV7N6Q1_PLEWA</name>
<comment type="caution">
    <text evidence="2">The sequence shown here is derived from an EMBL/GenBank/DDBJ whole genome shotgun (WGS) entry which is preliminary data.</text>
</comment>
<sequence>LAVLYWKHTVLAKQPLYVAFVDLKSAFDLVPREKLWVVLYRIGVPSNLVSLLKRLHEETYAQVRWGNLGELTDKIPINRGVRQGCVL</sequence>
<evidence type="ECO:0000259" key="1">
    <source>
        <dbReference type="PROSITE" id="PS50878"/>
    </source>
</evidence>
<dbReference type="PANTHER" id="PTHR47027:SF30">
    <property type="entry name" value="THAP-TYPE DOMAIN-CONTAINING PROTEIN"/>
    <property type="match status" value="1"/>
</dbReference>
<dbReference type="AlphaFoldDB" id="A0AAV7N6Q1"/>
<dbReference type="PROSITE" id="PS50878">
    <property type="entry name" value="RT_POL"/>
    <property type="match status" value="1"/>
</dbReference>
<accession>A0AAV7N6Q1</accession>
<feature type="non-terminal residue" evidence="2">
    <location>
        <position position="1"/>
    </location>
</feature>
<evidence type="ECO:0000313" key="2">
    <source>
        <dbReference type="EMBL" id="KAJ1111728.1"/>
    </source>
</evidence>
<dbReference type="PANTHER" id="PTHR47027">
    <property type="entry name" value="REVERSE TRANSCRIPTASE DOMAIN-CONTAINING PROTEIN"/>
    <property type="match status" value="1"/>
</dbReference>
<gene>
    <name evidence="2" type="ORF">NDU88_000003</name>
</gene>
<protein>
    <recommendedName>
        <fullName evidence="1">Reverse transcriptase domain-containing protein</fullName>
    </recommendedName>
</protein>
<feature type="non-terminal residue" evidence="2">
    <location>
        <position position="87"/>
    </location>
</feature>
<feature type="domain" description="Reverse transcriptase" evidence="1">
    <location>
        <begin position="1"/>
        <end position="87"/>
    </location>
</feature>
<keyword evidence="3" id="KW-1185">Reference proteome</keyword>
<dbReference type="InterPro" id="IPR000477">
    <property type="entry name" value="RT_dom"/>
</dbReference>
<reference evidence="2" key="1">
    <citation type="journal article" date="2022" name="bioRxiv">
        <title>Sequencing and chromosome-scale assembly of the giantPleurodeles waltlgenome.</title>
        <authorList>
            <person name="Brown T."/>
            <person name="Elewa A."/>
            <person name="Iarovenko S."/>
            <person name="Subramanian E."/>
            <person name="Araus A.J."/>
            <person name="Petzold A."/>
            <person name="Susuki M."/>
            <person name="Suzuki K.-i.T."/>
            <person name="Hayashi T."/>
            <person name="Toyoda A."/>
            <person name="Oliveira C."/>
            <person name="Osipova E."/>
            <person name="Leigh N.D."/>
            <person name="Simon A."/>
            <person name="Yun M.H."/>
        </authorList>
    </citation>
    <scope>NUCLEOTIDE SEQUENCE</scope>
    <source>
        <strain evidence="2">20211129_DDA</strain>
        <tissue evidence="2">Liver</tissue>
    </source>
</reference>